<name>A0ABU9PU92_9BURK</name>
<evidence type="ECO:0000259" key="2">
    <source>
        <dbReference type="Pfam" id="PF18602"/>
    </source>
</evidence>
<evidence type="ECO:0000256" key="1">
    <source>
        <dbReference type="SAM" id="SignalP"/>
    </source>
</evidence>
<dbReference type="Pfam" id="PF18602">
    <property type="entry name" value="Rap1a"/>
    <property type="match status" value="1"/>
</dbReference>
<organism evidence="3 4">
    <name type="scientific">Collimonas rhizosphaerae</name>
    <dbReference type="NCBI Taxonomy" id="3126357"/>
    <lineage>
        <taxon>Bacteria</taxon>
        <taxon>Pseudomonadati</taxon>
        <taxon>Pseudomonadota</taxon>
        <taxon>Betaproteobacteria</taxon>
        <taxon>Burkholderiales</taxon>
        <taxon>Oxalobacteraceae</taxon>
        <taxon>Collimonas</taxon>
    </lineage>
</organism>
<gene>
    <name evidence="3" type="ORF">V8G57_09110</name>
</gene>
<accession>A0ABU9PU92</accession>
<keyword evidence="1" id="KW-0732">Signal</keyword>
<proteinExistence type="predicted"/>
<dbReference type="RefSeq" id="WP_342829093.1">
    <property type="nucleotide sequence ID" value="NZ_JBANDC010000005.1"/>
</dbReference>
<protein>
    <submittedName>
        <fullName evidence="3">Rap1a/Tai family immunity protein</fullName>
    </submittedName>
</protein>
<keyword evidence="4" id="KW-1185">Reference proteome</keyword>
<evidence type="ECO:0000313" key="4">
    <source>
        <dbReference type="Proteomes" id="UP001495910"/>
    </source>
</evidence>
<sequence length="127" mass="13614">MKRIISALLLIFPLIVGMFPQLSSAQEAQNAAEAVNVTGNQIMAGCQIVPSDVDFCRTLFLAVTNKALLTMGNDGLPLICPPPGATLLQAVAIVEKDMIDHPTALHFPAVELAVVSLFNAFPCRKHF</sequence>
<dbReference type="Proteomes" id="UP001495910">
    <property type="component" value="Unassembled WGS sequence"/>
</dbReference>
<dbReference type="EMBL" id="JBANDC010000005">
    <property type="protein sequence ID" value="MEM4987543.1"/>
    <property type="molecule type" value="Genomic_DNA"/>
</dbReference>
<comment type="caution">
    <text evidence="3">The sequence shown here is derived from an EMBL/GenBank/DDBJ whole genome shotgun (WGS) entry which is preliminary data.</text>
</comment>
<feature type="domain" description="Rap1a immunity protein" evidence="2">
    <location>
        <begin position="38"/>
        <end position="123"/>
    </location>
</feature>
<feature type="signal peptide" evidence="1">
    <location>
        <begin position="1"/>
        <end position="25"/>
    </location>
</feature>
<dbReference type="InterPro" id="IPR041238">
    <property type="entry name" value="Rap1a"/>
</dbReference>
<evidence type="ECO:0000313" key="3">
    <source>
        <dbReference type="EMBL" id="MEM4987543.1"/>
    </source>
</evidence>
<feature type="chain" id="PRO_5045845820" evidence="1">
    <location>
        <begin position="26"/>
        <end position="127"/>
    </location>
</feature>
<reference evidence="3 4" key="1">
    <citation type="submission" date="2024-02" db="EMBL/GenBank/DDBJ databases">
        <title>Draft genome sequence of Collimonas sp. strain H4R21, an effective mineral-weathering bacterial strain isolated from the beech rhizosphere.</title>
        <authorList>
            <person name="Morin E."/>
            <person name="Uroz S."/>
            <person name="Leveau J.H.J."/>
            <person name="Kumar R."/>
            <person name="Rey M.W."/>
            <person name="Pham J."/>
        </authorList>
    </citation>
    <scope>NUCLEOTIDE SEQUENCE [LARGE SCALE GENOMIC DNA]</scope>
    <source>
        <strain evidence="3 4">H4R21</strain>
    </source>
</reference>